<dbReference type="InterPro" id="IPR028202">
    <property type="entry name" value="Reductase_C"/>
</dbReference>
<proteinExistence type="predicted"/>
<evidence type="ECO:0000259" key="5">
    <source>
        <dbReference type="Pfam" id="PF07992"/>
    </source>
</evidence>
<evidence type="ECO:0000313" key="7">
    <source>
        <dbReference type="EMBL" id="TCT09422.1"/>
    </source>
</evidence>
<dbReference type="Gene3D" id="3.30.390.30">
    <property type="match status" value="1"/>
</dbReference>
<dbReference type="AlphaFoldDB" id="A0A4R3M8J6"/>
<dbReference type="PANTHER" id="PTHR43557:SF2">
    <property type="entry name" value="RIESKE DOMAIN-CONTAINING PROTEIN-RELATED"/>
    <property type="match status" value="1"/>
</dbReference>
<dbReference type="InterPro" id="IPR036188">
    <property type="entry name" value="FAD/NAD-bd_sf"/>
</dbReference>
<gene>
    <name evidence="7" type="ORF">EDC26_10340</name>
</gene>
<evidence type="ECO:0000313" key="8">
    <source>
        <dbReference type="Proteomes" id="UP000295525"/>
    </source>
</evidence>
<dbReference type="SUPFAM" id="SSF51905">
    <property type="entry name" value="FAD/NAD(P)-binding domain"/>
    <property type="match status" value="2"/>
</dbReference>
<dbReference type="InterPro" id="IPR050446">
    <property type="entry name" value="FAD-oxidoreductase/Apoptosis"/>
</dbReference>
<protein>
    <submittedName>
        <fullName evidence="7">3-phenylpropionate/trans-cinnamate dioxygenase ferredoxin reductase subunit</fullName>
    </submittedName>
</protein>
<name>A0A4R3M8J6_9BURK</name>
<dbReference type="PRINTS" id="PR00368">
    <property type="entry name" value="FADPNR"/>
</dbReference>
<evidence type="ECO:0000256" key="1">
    <source>
        <dbReference type="ARBA" id="ARBA00001974"/>
    </source>
</evidence>
<dbReference type="GO" id="GO:0005737">
    <property type="term" value="C:cytoplasm"/>
    <property type="evidence" value="ECO:0007669"/>
    <property type="project" value="TreeGrafter"/>
</dbReference>
<keyword evidence="8" id="KW-1185">Reference proteome</keyword>
<keyword evidence="3" id="KW-0274">FAD</keyword>
<accession>A0A4R3M8J6</accession>
<comment type="cofactor">
    <cofactor evidence="1">
        <name>FAD</name>
        <dbReference type="ChEBI" id="CHEBI:57692"/>
    </cofactor>
</comment>
<dbReference type="GO" id="GO:0051213">
    <property type="term" value="F:dioxygenase activity"/>
    <property type="evidence" value="ECO:0007669"/>
    <property type="project" value="UniProtKB-KW"/>
</dbReference>
<evidence type="ECO:0000259" key="6">
    <source>
        <dbReference type="Pfam" id="PF14759"/>
    </source>
</evidence>
<evidence type="ECO:0000256" key="4">
    <source>
        <dbReference type="ARBA" id="ARBA00023002"/>
    </source>
</evidence>
<dbReference type="SUPFAM" id="SSF55424">
    <property type="entry name" value="FAD/NAD-linked reductases, dimerisation (C-terminal) domain"/>
    <property type="match status" value="1"/>
</dbReference>
<feature type="domain" description="Reductase C-terminal" evidence="6">
    <location>
        <begin position="353"/>
        <end position="441"/>
    </location>
</feature>
<keyword evidence="7" id="KW-0223">Dioxygenase</keyword>
<keyword evidence="4" id="KW-0560">Oxidoreductase</keyword>
<dbReference type="EMBL" id="SMAJ01000003">
    <property type="protein sequence ID" value="TCT09422.1"/>
    <property type="molecule type" value="Genomic_DNA"/>
</dbReference>
<organism evidence="7 8">
    <name type="scientific">Paralcaligenes ureilyticus</name>
    <dbReference type="NCBI Taxonomy" id="627131"/>
    <lineage>
        <taxon>Bacteria</taxon>
        <taxon>Pseudomonadati</taxon>
        <taxon>Pseudomonadota</taxon>
        <taxon>Betaproteobacteria</taxon>
        <taxon>Burkholderiales</taxon>
        <taxon>Alcaligenaceae</taxon>
        <taxon>Paralcaligenes</taxon>
    </lineage>
</organism>
<evidence type="ECO:0000256" key="2">
    <source>
        <dbReference type="ARBA" id="ARBA00022630"/>
    </source>
</evidence>
<sequence length="441" mass="46969">MHTPEPTTLSNDARIVIIGAGQAGGWAAHTLRDEKFAGTITLIGEEPWPPHERPPLSKAVLAGVAPPESTHLFPLTEWAALDIDWRGHHKVLAIDRAARTVDLDDGNSVGWDRLILCTGGRARTLTIPGLEEASTTLRTIDDSIQLHHRLRPASRLLIVGGGWIGLEVAATARQLGVDVTVIETAPQLCARSLPAEAAQLLASLHKQNGVHILLGGGLCDAKKNADGSITAQLSITNQQKPTRKRTESVVNSSAGHAVTEQITADVIVAGIGMIPNDELARSAGVACANGVLVDQYCRTSDPSIFAAGDVAINSGGRATKPFRLESWQNAQQQGIAAARCALGAGTPYEPMPWFWSDQFGVNVQILGTTNDADQWIVRGSPQCITSETSVIFFYLRGGILRGVIGFNAGRDIRTARRLIEQSTVLDTDALANPSVSLKTLA</sequence>
<keyword evidence="2" id="KW-0285">Flavoprotein</keyword>
<dbReference type="Proteomes" id="UP000295525">
    <property type="component" value="Unassembled WGS sequence"/>
</dbReference>
<evidence type="ECO:0000256" key="3">
    <source>
        <dbReference type="ARBA" id="ARBA00022827"/>
    </source>
</evidence>
<dbReference type="InterPro" id="IPR016156">
    <property type="entry name" value="FAD/NAD-linked_Rdtase_dimer_sf"/>
</dbReference>
<dbReference type="OrthoDB" id="9769238at2"/>
<feature type="domain" description="FAD/NAD(P)-binding" evidence="5">
    <location>
        <begin position="14"/>
        <end position="334"/>
    </location>
</feature>
<dbReference type="InterPro" id="IPR023753">
    <property type="entry name" value="FAD/NAD-binding_dom"/>
</dbReference>
<dbReference type="Pfam" id="PF07992">
    <property type="entry name" value="Pyr_redox_2"/>
    <property type="match status" value="1"/>
</dbReference>
<comment type="caution">
    <text evidence="7">The sequence shown here is derived from an EMBL/GenBank/DDBJ whole genome shotgun (WGS) entry which is preliminary data.</text>
</comment>
<dbReference type="RefSeq" id="WP_132580150.1">
    <property type="nucleotide sequence ID" value="NZ_SMAJ01000003.1"/>
</dbReference>
<dbReference type="GO" id="GO:0016651">
    <property type="term" value="F:oxidoreductase activity, acting on NAD(P)H"/>
    <property type="evidence" value="ECO:0007669"/>
    <property type="project" value="TreeGrafter"/>
</dbReference>
<dbReference type="PANTHER" id="PTHR43557">
    <property type="entry name" value="APOPTOSIS-INDUCING FACTOR 1"/>
    <property type="match status" value="1"/>
</dbReference>
<reference evidence="7 8" key="1">
    <citation type="submission" date="2019-03" db="EMBL/GenBank/DDBJ databases">
        <title>Genomic Encyclopedia of Type Strains, Phase IV (KMG-IV): sequencing the most valuable type-strain genomes for metagenomic binning, comparative biology and taxonomic classification.</title>
        <authorList>
            <person name="Goeker M."/>
        </authorList>
    </citation>
    <scope>NUCLEOTIDE SEQUENCE [LARGE SCALE GENOMIC DNA]</scope>
    <source>
        <strain evidence="7 8">DSM 24591</strain>
    </source>
</reference>
<dbReference type="Pfam" id="PF14759">
    <property type="entry name" value="Reductase_C"/>
    <property type="match status" value="1"/>
</dbReference>
<dbReference type="Gene3D" id="3.50.50.60">
    <property type="entry name" value="FAD/NAD(P)-binding domain"/>
    <property type="match status" value="2"/>
</dbReference>
<dbReference type="PRINTS" id="PR00411">
    <property type="entry name" value="PNDRDTASEI"/>
</dbReference>